<dbReference type="GO" id="GO:0005874">
    <property type="term" value="C:microtubule"/>
    <property type="evidence" value="ECO:0007669"/>
    <property type="project" value="UniProtKB-KW"/>
</dbReference>
<accession>U4LUI3</accession>
<reference evidence="5 6" key="1">
    <citation type="journal article" date="2013" name="PLoS Genet.">
        <title>The genome and development-dependent transcriptomes of Pyronema confluens: a window into fungal evolution.</title>
        <authorList>
            <person name="Traeger S."/>
            <person name="Altegoer F."/>
            <person name="Freitag M."/>
            <person name="Gabaldon T."/>
            <person name="Kempken F."/>
            <person name="Kumar A."/>
            <person name="Marcet-Houben M."/>
            <person name="Poggeler S."/>
            <person name="Stajich J.E."/>
            <person name="Nowrousian M."/>
        </authorList>
    </citation>
    <scope>NUCLEOTIDE SEQUENCE [LARGE SCALE GENOMIC DNA]</scope>
    <source>
        <strain evidence="6">CBS 100304</strain>
        <tissue evidence="5">Vegetative mycelium</tissue>
    </source>
</reference>
<dbReference type="PANTHER" id="PTHR21500:SF0">
    <property type="entry name" value="TUBULIN-SPECIFIC CHAPERONE A"/>
    <property type="match status" value="1"/>
</dbReference>
<dbReference type="InterPro" id="IPR004226">
    <property type="entry name" value="TBCA"/>
</dbReference>
<evidence type="ECO:0000256" key="3">
    <source>
        <dbReference type="RuleBase" id="RU364030"/>
    </source>
</evidence>
<dbReference type="InterPro" id="IPR036126">
    <property type="entry name" value="TBCA_sf"/>
</dbReference>
<dbReference type="GO" id="GO:0048487">
    <property type="term" value="F:beta-tubulin binding"/>
    <property type="evidence" value="ECO:0007669"/>
    <property type="project" value="InterPro"/>
</dbReference>
<dbReference type="OMA" id="DENREYM"/>
<dbReference type="GO" id="GO:0007023">
    <property type="term" value="P:post-chaperonin tubulin folding pathway"/>
    <property type="evidence" value="ECO:0007669"/>
    <property type="project" value="UniProtKB-UniRule"/>
</dbReference>
<proteinExistence type="inferred from homology"/>
<evidence type="ECO:0000313" key="5">
    <source>
        <dbReference type="EMBL" id="CCX31681.1"/>
    </source>
</evidence>
<evidence type="ECO:0000256" key="4">
    <source>
        <dbReference type="SAM" id="Coils"/>
    </source>
</evidence>
<dbReference type="STRING" id="1076935.U4LUI3"/>
<keyword evidence="3" id="KW-0206">Cytoskeleton</keyword>
<dbReference type="PANTHER" id="PTHR21500">
    <property type="entry name" value="TUBULIN-SPECIFIC CHAPERONE A"/>
    <property type="match status" value="1"/>
</dbReference>
<keyword evidence="2 3" id="KW-0143">Chaperone</keyword>
<dbReference type="GO" id="GO:0005829">
    <property type="term" value="C:cytosol"/>
    <property type="evidence" value="ECO:0007669"/>
    <property type="project" value="TreeGrafter"/>
</dbReference>
<protein>
    <recommendedName>
        <fullName evidence="3">Tubulin-specific chaperone A</fullName>
    </recommendedName>
</protein>
<dbReference type="AlphaFoldDB" id="U4LUI3"/>
<dbReference type="Proteomes" id="UP000018144">
    <property type="component" value="Unassembled WGS sequence"/>
</dbReference>
<dbReference type="Gene3D" id="1.20.58.90">
    <property type="match status" value="1"/>
</dbReference>
<organism evidence="5 6">
    <name type="scientific">Pyronema omphalodes (strain CBS 100304)</name>
    <name type="common">Pyronema confluens</name>
    <dbReference type="NCBI Taxonomy" id="1076935"/>
    <lineage>
        <taxon>Eukaryota</taxon>
        <taxon>Fungi</taxon>
        <taxon>Dikarya</taxon>
        <taxon>Ascomycota</taxon>
        <taxon>Pezizomycotina</taxon>
        <taxon>Pezizomycetes</taxon>
        <taxon>Pezizales</taxon>
        <taxon>Pyronemataceae</taxon>
        <taxon>Pyronema</taxon>
    </lineage>
</organism>
<keyword evidence="4" id="KW-0175">Coiled coil</keyword>
<gene>
    <name evidence="5" type="ORF">PCON_11204</name>
</gene>
<keyword evidence="3" id="KW-0963">Cytoplasm</keyword>
<sequence>MPPPTILAIKTSAVKRFINDEAGYHQELAVEQARLEKMEKDGESDEYAIAQQKKVVEETKAAIPVVRGKLELAVKELESQLQAATNETDLVKENARNAISNGEKVLATVV</sequence>
<dbReference type="SUPFAM" id="SSF46988">
    <property type="entry name" value="Tubulin chaperone cofactor A"/>
    <property type="match status" value="1"/>
</dbReference>
<evidence type="ECO:0000256" key="2">
    <source>
        <dbReference type="ARBA" id="ARBA00023186"/>
    </source>
</evidence>
<evidence type="ECO:0000313" key="6">
    <source>
        <dbReference type="Proteomes" id="UP000018144"/>
    </source>
</evidence>
<keyword evidence="3" id="KW-0493">Microtubule</keyword>
<comment type="similarity">
    <text evidence="1 3">Belongs to the TBCA family.</text>
</comment>
<keyword evidence="6" id="KW-1185">Reference proteome</keyword>
<name>U4LUI3_PYROM</name>
<dbReference type="eggNOG" id="ENOG502SH35">
    <property type="taxonomic scope" value="Eukaryota"/>
</dbReference>
<evidence type="ECO:0000256" key="1">
    <source>
        <dbReference type="ARBA" id="ARBA00006806"/>
    </source>
</evidence>
<dbReference type="OrthoDB" id="296187at2759"/>
<dbReference type="GO" id="GO:0007021">
    <property type="term" value="P:tubulin complex assembly"/>
    <property type="evidence" value="ECO:0007669"/>
    <property type="project" value="UniProtKB-UniRule"/>
</dbReference>
<comment type="subunit">
    <text evidence="3">Supercomplex made of cofactors A to E. Cofactors A and D function by capturing and stabilizing tubulin in a quasi-native conformation. Cofactor E binds to the cofactor D-tubulin complex; interaction with cofactor C then causes the release of tubulin polypeptides that are committed to the native state.</text>
</comment>
<dbReference type="EMBL" id="HF935629">
    <property type="protein sequence ID" value="CCX31681.1"/>
    <property type="molecule type" value="Genomic_DNA"/>
</dbReference>
<comment type="subcellular location">
    <subcellularLocation>
        <location evidence="3">Cytoplasm</location>
        <location evidence="3">Cytoskeleton</location>
    </subcellularLocation>
</comment>
<feature type="coiled-coil region" evidence="4">
    <location>
        <begin position="67"/>
        <end position="94"/>
    </location>
</feature>
<dbReference type="Pfam" id="PF02970">
    <property type="entry name" value="TBCA"/>
    <property type="match status" value="1"/>
</dbReference>